<dbReference type="EMBL" id="BDDD01000281">
    <property type="protein sequence ID" value="GAV62839.1"/>
    <property type="molecule type" value="Genomic_DNA"/>
</dbReference>
<keyword evidence="2" id="KW-1185">Reference proteome</keyword>
<dbReference type="InParanoid" id="A0A1Q3B4H6"/>
<dbReference type="Proteomes" id="UP000187406">
    <property type="component" value="Unassembled WGS sequence"/>
</dbReference>
<evidence type="ECO:0000313" key="2">
    <source>
        <dbReference type="Proteomes" id="UP000187406"/>
    </source>
</evidence>
<organism evidence="1 2">
    <name type="scientific">Cephalotus follicularis</name>
    <name type="common">Albany pitcher plant</name>
    <dbReference type="NCBI Taxonomy" id="3775"/>
    <lineage>
        <taxon>Eukaryota</taxon>
        <taxon>Viridiplantae</taxon>
        <taxon>Streptophyta</taxon>
        <taxon>Embryophyta</taxon>
        <taxon>Tracheophyta</taxon>
        <taxon>Spermatophyta</taxon>
        <taxon>Magnoliopsida</taxon>
        <taxon>eudicotyledons</taxon>
        <taxon>Gunneridae</taxon>
        <taxon>Pentapetalae</taxon>
        <taxon>rosids</taxon>
        <taxon>fabids</taxon>
        <taxon>Oxalidales</taxon>
        <taxon>Cephalotaceae</taxon>
        <taxon>Cephalotus</taxon>
    </lineage>
</organism>
<accession>A0A1Q3B4H6</accession>
<dbReference type="AlphaFoldDB" id="A0A1Q3B4H6"/>
<evidence type="ECO:0000313" key="1">
    <source>
        <dbReference type="EMBL" id="GAV62839.1"/>
    </source>
</evidence>
<name>A0A1Q3B4H6_CEPFO</name>
<protein>
    <submittedName>
        <fullName evidence="1">UBN2_2 domain-containing protein</fullName>
    </submittedName>
</protein>
<comment type="caution">
    <text evidence="1">The sequence shown here is derived from an EMBL/GenBank/DDBJ whole genome shotgun (WGS) entry which is preliminary data.</text>
</comment>
<gene>
    <name evidence="1" type="ORF">CFOL_v3_06362</name>
</gene>
<reference evidence="2" key="1">
    <citation type="submission" date="2016-04" db="EMBL/GenBank/DDBJ databases">
        <title>Cephalotus genome sequencing.</title>
        <authorList>
            <person name="Fukushima K."/>
            <person name="Hasebe M."/>
            <person name="Fang X."/>
        </authorList>
    </citation>
    <scope>NUCLEOTIDE SEQUENCE [LARGE SCALE GENOMIC DNA]</scope>
    <source>
        <strain evidence="2">cv. St1</strain>
    </source>
</reference>
<proteinExistence type="predicted"/>
<sequence length="72" mass="7987">MDLYSLKMDEENVILLLSSLPRSYRPLVQMMLAGKPTLKLDDVAALLHENERLMGNVNSSNEGNALAVEISN</sequence>